<accession>A0A9P6D896</accession>
<comment type="caution">
    <text evidence="7">The sequence shown here is derived from an EMBL/GenBank/DDBJ whole genome shotgun (WGS) entry which is preliminary data.</text>
</comment>
<organism evidence="7 8">
    <name type="scientific">Pholiota conissans</name>
    <dbReference type="NCBI Taxonomy" id="109636"/>
    <lineage>
        <taxon>Eukaryota</taxon>
        <taxon>Fungi</taxon>
        <taxon>Dikarya</taxon>
        <taxon>Basidiomycota</taxon>
        <taxon>Agaricomycotina</taxon>
        <taxon>Agaricomycetes</taxon>
        <taxon>Agaricomycetidae</taxon>
        <taxon>Agaricales</taxon>
        <taxon>Agaricineae</taxon>
        <taxon>Strophariaceae</taxon>
        <taxon>Pholiota</taxon>
    </lineage>
</organism>
<evidence type="ECO:0000256" key="1">
    <source>
        <dbReference type="SAM" id="MobiDB-lite"/>
    </source>
</evidence>
<dbReference type="Pfam" id="PF23664">
    <property type="entry name" value="Ig_Pom152"/>
    <property type="match status" value="2"/>
</dbReference>
<dbReference type="InterPro" id="IPR056544">
    <property type="entry name" value="Ig_POM152"/>
</dbReference>
<dbReference type="Pfam" id="PF24097">
    <property type="entry name" value="TMD_POM152"/>
    <property type="match status" value="1"/>
</dbReference>
<feature type="domain" description="Nucleoporin POM152 immunoglobulin-like" evidence="2">
    <location>
        <begin position="918"/>
        <end position="985"/>
    </location>
</feature>
<dbReference type="GO" id="GO:0006606">
    <property type="term" value="P:protein import into nucleus"/>
    <property type="evidence" value="ECO:0007669"/>
    <property type="project" value="TreeGrafter"/>
</dbReference>
<feature type="domain" description="Nucleoporin POM152 Ig-like" evidence="4">
    <location>
        <begin position="794"/>
        <end position="876"/>
    </location>
</feature>
<dbReference type="Pfam" id="PF24312">
    <property type="entry name" value="Ig-like_POM152"/>
    <property type="match status" value="2"/>
</dbReference>
<dbReference type="Pfam" id="PF24519">
    <property type="entry name" value="Ig-like_Pom152_1"/>
    <property type="match status" value="1"/>
</dbReference>
<dbReference type="InterPro" id="IPR056540">
    <property type="entry name" value="TMD_POM152"/>
</dbReference>
<feature type="compositionally biased region" description="Polar residues" evidence="1">
    <location>
        <begin position="14"/>
        <end position="25"/>
    </location>
</feature>
<protein>
    <recommendedName>
        <fullName evidence="9">Nucleoporin Pom152</fullName>
    </recommendedName>
</protein>
<feature type="domain" description="Nucleoporin POM152 Ig-like" evidence="4">
    <location>
        <begin position="480"/>
        <end position="582"/>
    </location>
</feature>
<evidence type="ECO:0000259" key="6">
    <source>
        <dbReference type="Pfam" id="PF24527"/>
    </source>
</evidence>
<dbReference type="PANTHER" id="PTHR28206">
    <property type="entry name" value="NUCLEOPORIN POM152"/>
    <property type="match status" value="1"/>
</dbReference>
<evidence type="ECO:0000259" key="3">
    <source>
        <dbReference type="Pfam" id="PF24097"/>
    </source>
</evidence>
<evidence type="ECO:0000259" key="4">
    <source>
        <dbReference type="Pfam" id="PF24312"/>
    </source>
</evidence>
<dbReference type="PANTHER" id="PTHR28206:SF1">
    <property type="entry name" value="NUCLEOPORIN POM152"/>
    <property type="match status" value="1"/>
</dbReference>
<feature type="domain" description="Nucleoporin POM152 ninth Ig-like" evidence="6">
    <location>
        <begin position="1122"/>
        <end position="1194"/>
    </location>
</feature>
<dbReference type="InterPro" id="IPR056543">
    <property type="entry name" value="Ig-like_POM152_9th"/>
</dbReference>
<evidence type="ECO:0000259" key="2">
    <source>
        <dbReference type="Pfam" id="PF23664"/>
    </source>
</evidence>
<dbReference type="OrthoDB" id="5529162at2759"/>
<gene>
    <name evidence="7" type="ORF">BDN70DRAFT_869985</name>
</gene>
<dbReference type="Proteomes" id="UP000807469">
    <property type="component" value="Unassembled WGS sequence"/>
</dbReference>
<feature type="domain" description="Nucleoporin POM152 immunoglobulin-like" evidence="2">
    <location>
        <begin position="586"/>
        <end position="688"/>
    </location>
</feature>
<dbReference type="GO" id="GO:0006999">
    <property type="term" value="P:nuclear pore organization"/>
    <property type="evidence" value="ECO:0007669"/>
    <property type="project" value="TreeGrafter"/>
</dbReference>
<keyword evidence="8" id="KW-1185">Reference proteome</keyword>
<proteinExistence type="predicted"/>
<dbReference type="EMBL" id="MU155130">
    <property type="protein sequence ID" value="KAF9486443.1"/>
    <property type="molecule type" value="Genomic_DNA"/>
</dbReference>
<evidence type="ECO:0000259" key="5">
    <source>
        <dbReference type="Pfam" id="PF24519"/>
    </source>
</evidence>
<dbReference type="GO" id="GO:0017056">
    <property type="term" value="F:structural constituent of nuclear pore"/>
    <property type="evidence" value="ECO:0007669"/>
    <property type="project" value="InterPro"/>
</dbReference>
<feature type="region of interest" description="Disordered" evidence="1">
    <location>
        <begin position="1"/>
        <end position="25"/>
    </location>
</feature>
<evidence type="ECO:0000313" key="7">
    <source>
        <dbReference type="EMBL" id="KAF9486443.1"/>
    </source>
</evidence>
<dbReference type="Pfam" id="PF24527">
    <property type="entry name" value="Ig-like_Pom152_9"/>
    <property type="match status" value="1"/>
</dbReference>
<dbReference type="InterPro" id="IPR056541">
    <property type="entry name" value="Ig-like_POM152"/>
</dbReference>
<dbReference type="InterPro" id="IPR056542">
    <property type="entry name" value="Ig-like_POM152_1st"/>
</dbReference>
<dbReference type="InterPro" id="IPR037701">
    <property type="entry name" value="Pom152"/>
</dbReference>
<dbReference type="GO" id="GO:0070762">
    <property type="term" value="C:nuclear pore transmembrane ring"/>
    <property type="evidence" value="ECO:0007669"/>
    <property type="project" value="TreeGrafter"/>
</dbReference>
<evidence type="ECO:0008006" key="9">
    <source>
        <dbReference type="Google" id="ProtNLM"/>
    </source>
</evidence>
<name>A0A9P6D896_9AGAR</name>
<reference evidence="7" key="1">
    <citation type="submission" date="2020-11" db="EMBL/GenBank/DDBJ databases">
        <authorList>
            <consortium name="DOE Joint Genome Institute"/>
            <person name="Ahrendt S."/>
            <person name="Riley R."/>
            <person name="Andreopoulos W."/>
            <person name="Labutti K."/>
            <person name="Pangilinan J."/>
            <person name="Ruiz-Duenas F.J."/>
            <person name="Barrasa J.M."/>
            <person name="Sanchez-Garcia M."/>
            <person name="Camarero S."/>
            <person name="Miyauchi S."/>
            <person name="Serrano A."/>
            <person name="Linde D."/>
            <person name="Babiker R."/>
            <person name="Drula E."/>
            <person name="Ayuso-Fernandez I."/>
            <person name="Pacheco R."/>
            <person name="Padilla G."/>
            <person name="Ferreira P."/>
            <person name="Barriuso J."/>
            <person name="Kellner H."/>
            <person name="Castanera R."/>
            <person name="Alfaro M."/>
            <person name="Ramirez L."/>
            <person name="Pisabarro A.G."/>
            <person name="Kuo A."/>
            <person name="Tritt A."/>
            <person name="Lipzen A."/>
            <person name="He G."/>
            <person name="Yan M."/>
            <person name="Ng V."/>
            <person name="Cullen D."/>
            <person name="Martin F."/>
            <person name="Rosso M.-N."/>
            <person name="Henrissat B."/>
            <person name="Hibbett D."/>
            <person name="Martinez A.T."/>
            <person name="Grigoriev I.V."/>
        </authorList>
    </citation>
    <scope>NUCLEOTIDE SEQUENCE</scope>
    <source>
        <strain evidence="7">CIRM-BRFM 674</strain>
    </source>
</reference>
<sequence length="1304" mass="144439">MATASKPPQPQPPTANGSTKISTPNPLIPEKYVDVPSQRLYYLSFGLLCQSIKILDFVWSLASGGNHTATYRKWLMVDFLYCVVLSQLRIPRLQYGKASILLQIGTLWFLDSVMFGGINVNASALLGGSLLTPGFSDVPSVAGTLSIRDFLAYLTFGLIASSSKDSHLLGQHTVRMSPISTAHLNPQNLNFCLSSPNNQVFIPVVLNNTDIAGLKYSITPLGYLDDNSNGKIEVIDLNVKDLKSISQTQIPLLTQPTATPRPGDEDYDEYDDDDEVEVDTASKLQITQSMSYIPLSRPGIIRLERVYDQANANARLVISEAVVVPCPQVEFAKDEGPGLEQYRCAGQELDTQLKINVYGVPPLSLRWIRTINEYQEQFLVEGIQGDHKDVHDHQEEVHTTEIMDKTSLTTSSLISRVPSPQRVLVPLSISLKKPGAYLYALEEITDGVGNTVRVGFDLPPPDIDSFTGTKTTRSFMVLEKPSVAFSHCSTDLPDSLLIGSETTIAINPMHVSSFDAPLALTLAFRPTVDDIKEKRSKPHNTTLKISASDKVSYYRAKEPGEYQIIGIKGKYCTGTVLSPDTCRVIQKPLPSADIEWKRIHECSGDTGVSASLVFHGTPPFTIYYKTQRDNEPAITNSQTYTSYRAELVLQPERSGHHVFTFTALSDQNYRKIELQGPSIDQMIHPLASADFAGSGRGRKIVSSCSGDAVDIAVDLKGTAPWNIELQIIGPKTAEVMSINDIERPRATISVPIPKELQQNGGSFEIDLVSVADASKCKRPISVLGIVVKVKRTVPTAQFYGKPEERKVIVAENERASLPLRLSGDMPWTVKYKRHEARTIMEETFYDRNAEIQVIDQGLYEILEVYDKQCPGIVVSDGATYKVEWIPRPSARLSSETKALHAHNGSYILPPICEGLNDHVDLDLTGRPPFQIMYNIAQNTGAGGNKLMDQPIFNSIQPRTRFQLQTSIAGRVYYEVQQIGDAAYPLSGSKDKPIPRTQRLLFEQQVSLRPSARFYTRNRLGYCLHDALVPLDSTPSDGVVQLAGVPPFTIMIAIKNIAASHVETRTIVVPTNTWRLDIPTYTFNAVGAHLLSIEKVTDASGCEQAALDPMLRTIWIDVAETASIVPFERREDICVGDRTQFQLEGIPPWTIGYKVNGKSYTQEARTSPFSILQQQPGLFTVTTIAHQQKMCKAAVADLRFNVHELPSAQVGHGKRIYQDIHEGDQAEIVFTLIGEPPFTFTYQRSELSSKKDVIGKVLETHTVSRVQAKEYSIFSALEGTWTVTSISDKYCRYPPVNPDAAEKRK</sequence>
<feature type="domain" description="Nucleoporin POM152 first Ig-like" evidence="5">
    <location>
        <begin position="181"/>
        <end position="323"/>
    </location>
</feature>
<evidence type="ECO:0000313" key="8">
    <source>
        <dbReference type="Proteomes" id="UP000807469"/>
    </source>
</evidence>
<feature type="domain" description="Nucleoporin POM152 N-terminal transmembrane" evidence="3">
    <location>
        <begin position="34"/>
        <end position="118"/>
    </location>
</feature>